<name>A0A426Z3G1_ENSVE</name>
<evidence type="ECO:0000313" key="2">
    <source>
        <dbReference type="EMBL" id="RRT58514.1"/>
    </source>
</evidence>
<proteinExistence type="predicted"/>
<gene>
    <name evidence="2" type="ORF">B296_00003846</name>
</gene>
<accession>A0A426Z3G1</accession>
<dbReference type="EMBL" id="AMZH03008640">
    <property type="protein sequence ID" value="RRT58514.1"/>
    <property type="molecule type" value="Genomic_DNA"/>
</dbReference>
<comment type="caution">
    <text evidence="2">The sequence shown here is derived from an EMBL/GenBank/DDBJ whole genome shotgun (WGS) entry which is preliminary data.</text>
</comment>
<dbReference type="AlphaFoldDB" id="A0A426Z3G1"/>
<protein>
    <submittedName>
        <fullName evidence="2">Uncharacterized protein</fullName>
    </submittedName>
</protein>
<evidence type="ECO:0000313" key="3">
    <source>
        <dbReference type="Proteomes" id="UP000287651"/>
    </source>
</evidence>
<evidence type="ECO:0000256" key="1">
    <source>
        <dbReference type="SAM" id="MobiDB-lite"/>
    </source>
</evidence>
<feature type="region of interest" description="Disordered" evidence="1">
    <location>
        <begin position="34"/>
        <end position="59"/>
    </location>
</feature>
<dbReference type="Proteomes" id="UP000287651">
    <property type="component" value="Unassembled WGS sequence"/>
</dbReference>
<sequence>MTTEILNCNTLRSYNPPQIYRFIMPGKILETQDEVQREETQEPQSFHNGNGADGNKNNLNREVNLANRETTRISQISRRTIPTHLRTPNLITDSAGVEAEESNRYPMEAEVLAELPGELPDPLESDLRGVVEVVHHDGAVTPLEELQHRMAADVPGTARHQNVPRRGRRRRHRIGSGAAKVNGGTVEIWRGEGGASAGTRGIWIQGRRRKAYVPAMVRALSVNTPSFFYFFFLPSAKRLFHVDCRSADCLRGARRLESAETYSSVLVRGRRMGGAAPFSCSEPSRKQLPQRRMVTRVAKCFPDPY</sequence>
<reference evidence="2 3" key="1">
    <citation type="journal article" date="2014" name="Agronomy (Basel)">
        <title>A Draft Genome Sequence for Ensete ventricosum, the Drought-Tolerant Tree Against Hunger.</title>
        <authorList>
            <person name="Harrison J."/>
            <person name="Moore K.A."/>
            <person name="Paszkiewicz K."/>
            <person name="Jones T."/>
            <person name="Grant M."/>
            <person name="Ambacheew D."/>
            <person name="Muzemil S."/>
            <person name="Studholme D.J."/>
        </authorList>
    </citation>
    <scope>NUCLEOTIDE SEQUENCE [LARGE SCALE GENOMIC DNA]</scope>
</reference>
<organism evidence="2 3">
    <name type="scientific">Ensete ventricosum</name>
    <name type="common">Abyssinian banana</name>
    <name type="synonym">Musa ensete</name>
    <dbReference type="NCBI Taxonomy" id="4639"/>
    <lineage>
        <taxon>Eukaryota</taxon>
        <taxon>Viridiplantae</taxon>
        <taxon>Streptophyta</taxon>
        <taxon>Embryophyta</taxon>
        <taxon>Tracheophyta</taxon>
        <taxon>Spermatophyta</taxon>
        <taxon>Magnoliopsida</taxon>
        <taxon>Liliopsida</taxon>
        <taxon>Zingiberales</taxon>
        <taxon>Musaceae</taxon>
        <taxon>Ensete</taxon>
    </lineage>
</organism>